<gene>
    <name evidence="1" type="ORF">J41TS12_24420</name>
</gene>
<dbReference type="Proteomes" id="UP000681162">
    <property type="component" value="Unassembled WGS sequence"/>
</dbReference>
<dbReference type="EMBL" id="BORR01000008">
    <property type="protein sequence ID" value="GIO37581.1"/>
    <property type="molecule type" value="Genomic_DNA"/>
</dbReference>
<reference evidence="1 2" key="1">
    <citation type="submission" date="2021-03" db="EMBL/GenBank/DDBJ databases">
        <title>Antimicrobial resistance genes in bacteria isolated from Japanese honey, and their potential for conferring macrolide and lincosamide resistance in the American foulbrood pathogen Paenibacillus larvae.</title>
        <authorList>
            <person name="Okamoto M."/>
            <person name="Kumagai M."/>
            <person name="Kanamori H."/>
            <person name="Takamatsu D."/>
        </authorList>
    </citation>
    <scope>NUCLEOTIDE SEQUENCE [LARGE SCALE GENOMIC DNA]</scope>
    <source>
        <strain evidence="1 2">J41TS12</strain>
    </source>
</reference>
<dbReference type="Pfam" id="PF06089">
    <property type="entry name" value="Asparaginase_II"/>
    <property type="match status" value="1"/>
</dbReference>
<evidence type="ECO:0000313" key="2">
    <source>
        <dbReference type="Proteomes" id="UP000681162"/>
    </source>
</evidence>
<organism evidence="1 2">
    <name type="scientific">Paenibacillus antibioticophila</name>
    <dbReference type="NCBI Taxonomy" id="1274374"/>
    <lineage>
        <taxon>Bacteria</taxon>
        <taxon>Bacillati</taxon>
        <taxon>Bacillota</taxon>
        <taxon>Bacilli</taxon>
        <taxon>Bacillales</taxon>
        <taxon>Paenibacillaceae</taxon>
        <taxon>Paenibacillus</taxon>
    </lineage>
</organism>
<dbReference type="AlphaFoldDB" id="A0A919XQU8"/>
<dbReference type="RefSeq" id="WP_212939844.1">
    <property type="nucleotide sequence ID" value="NZ_BORR01000008.1"/>
</dbReference>
<proteinExistence type="predicted"/>
<dbReference type="InterPro" id="IPR010349">
    <property type="entry name" value="Asparaginase_II"/>
</dbReference>
<keyword evidence="2" id="KW-1185">Reference proteome</keyword>
<comment type="caution">
    <text evidence="1">The sequence shown here is derived from an EMBL/GenBank/DDBJ whole genome shotgun (WGS) entry which is preliminary data.</text>
</comment>
<dbReference type="PANTHER" id="PTHR42110">
    <property type="entry name" value="L-ASPARAGINASE, PUTATIVE (AFU_ORTHOLOGUE AFUA_3G11890)-RELATED"/>
    <property type="match status" value="1"/>
</dbReference>
<sequence>MTREAVLVKEYRGGMLECIHNGHICIVDEHGTIKKQAGDPRFRVFTRSAAKPIQAIPGIRAGLIPYYGLNEAEVAIMTASHRAQHHHVETLESLLRKTGLQEQRLVCASALPLDREARSRLLREGGGPRKLYHNCSGKHLGIQAYCKMAGMTQDHYNDPAHPVQREILAALANLADYPAEDIRLATDGCGLPVFNLPLSSLATAYMKLACPDRIEDQQTAEAARSIASAMNKHPEMVGGSGRIDTLLLEDDNIVAKGGFKGVYAFSLRKERLGIAFKIMDGSEEEWGLIVLEILRQLGYQNSDTLQRLREAFGGIIHNDEGWEVGSSEAAFVLE</sequence>
<evidence type="ECO:0000313" key="1">
    <source>
        <dbReference type="EMBL" id="GIO37581.1"/>
    </source>
</evidence>
<protein>
    <submittedName>
        <fullName evidence="1">Asparaginase</fullName>
    </submittedName>
</protein>
<dbReference type="PANTHER" id="PTHR42110:SF1">
    <property type="entry name" value="L-ASPARAGINASE, PUTATIVE (AFU_ORTHOLOGUE AFUA_3G11890)-RELATED"/>
    <property type="match status" value="1"/>
</dbReference>
<name>A0A919XQU8_9BACL</name>
<accession>A0A919XQU8</accession>